<name>A0A1M8AAZ8_MALS4</name>
<proteinExistence type="predicted"/>
<dbReference type="GO" id="GO:0005634">
    <property type="term" value="C:nucleus"/>
    <property type="evidence" value="ECO:0007669"/>
    <property type="project" value="TreeGrafter"/>
</dbReference>
<dbReference type="SUPFAM" id="SSF55811">
    <property type="entry name" value="Nudix"/>
    <property type="match status" value="1"/>
</dbReference>
<dbReference type="GO" id="GO:0019693">
    <property type="term" value="P:ribose phosphate metabolic process"/>
    <property type="evidence" value="ECO:0007669"/>
    <property type="project" value="TreeGrafter"/>
</dbReference>
<keyword evidence="4" id="KW-1185">Reference proteome</keyword>
<dbReference type="GO" id="GO:0006753">
    <property type="term" value="P:nucleoside phosphate metabolic process"/>
    <property type="evidence" value="ECO:0007669"/>
    <property type="project" value="TreeGrafter"/>
</dbReference>
<dbReference type="OMA" id="WHWAAGW"/>
<dbReference type="PANTHER" id="PTHR11839:SF1">
    <property type="entry name" value="ADP-SUGAR PYROPHOSPHATASE"/>
    <property type="match status" value="1"/>
</dbReference>
<dbReference type="Pfam" id="PF00293">
    <property type="entry name" value="NUDIX"/>
    <property type="match status" value="1"/>
</dbReference>
<gene>
    <name evidence="3" type="ORF">MSYG_3972</name>
</gene>
<dbReference type="OrthoDB" id="10249920at2759"/>
<dbReference type="VEuPathDB" id="FungiDB:MSYG_3972"/>
<evidence type="ECO:0000256" key="1">
    <source>
        <dbReference type="ARBA" id="ARBA00022801"/>
    </source>
</evidence>
<dbReference type="Gene3D" id="3.90.79.10">
    <property type="entry name" value="Nucleoside Triphosphate Pyrophosphohydrolase"/>
    <property type="match status" value="1"/>
</dbReference>
<dbReference type="InterPro" id="IPR000086">
    <property type="entry name" value="NUDIX_hydrolase_dom"/>
</dbReference>
<dbReference type="EMBL" id="LT671827">
    <property type="protein sequence ID" value="SHO79622.1"/>
    <property type="molecule type" value="Genomic_DNA"/>
</dbReference>
<dbReference type="PROSITE" id="PS51462">
    <property type="entry name" value="NUDIX"/>
    <property type="match status" value="1"/>
</dbReference>
<dbReference type="GO" id="GO:0047631">
    <property type="term" value="F:ADP-ribose diphosphatase activity"/>
    <property type="evidence" value="ECO:0007669"/>
    <property type="project" value="TreeGrafter"/>
</dbReference>
<sequence length="242" mass="26404">MHLPLACRLRSVSCGRALHISRSTIWTMSSALDIRQSRVLKSRPLSNDDAKWVGLRAIDWKDASGKARVWESADRRTRAGDVDAVAILAVVKRPSLDPHVLLVSQFRPPVGSCVIELPAGLVDAGEEGEQGARSAALRELYEETGFSDSAKGVTITVKSLSTIMYNDPGLTGANMKLCVIDISLDRDAPEPLAEPDEGEYIEKHLVPLRHLSENLREFETKGYAIDARLAHIAEGVSLGINL</sequence>
<dbReference type="Proteomes" id="UP000186303">
    <property type="component" value="Chromosome 7"/>
</dbReference>
<evidence type="ECO:0000313" key="3">
    <source>
        <dbReference type="EMBL" id="SHO79622.1"/>
    </source>
</evidence>
<reference evidence="4" key="1">
    <citation type="journal article" date="2017" name="Nucleic Acids Res.">
        <title>Proteogenomics produces comprehensive and highly accurate protein-coding gene annotation in a complete genome assembly of Malassezia sympodialis.</title>
        <authorList>
            <person name="Zhu Y."/>
            <person name="Engstroem P.G."/>
            <person name="Tellgren-Roth C."/>
            <person name="Baudo C.D."/>
            <person name="Kennell J.C."/>
            <person name="Sun S."/>
            <person name="Billmyre R.B."/>
            <person name="Schroeder M.S."/>
            <person name="Andersson A."/>
            <person name="Holm T."/>
            <person name="Sigurgeirsson B."/>
            <person name="Wu G."/>
            <person name="Sankaranarayanan S.R."/>
            <person name="Siddharthan R."/>
            <person name="Sanyal K."/>
            <person name="Lundeberg J."/>
            <person name="Nystedt B."/>
            <person name="Boekhout T."/>
            <person name="Dawson T.L. Jr."/>
            <person name="Heitman J."/>
            <person name="Scheynius A."/>
            <person name="Lehtioe J."/>
        </authorList>
    </citation>
    <scope>NUCLEOTIDE SEQUENCE [LARGE SCALE GENOMIC DNA]</scope>
    <source>
        <strain evidence="4">ATCC 42132</strain>
    </source>
</reference>
<evidence type="ECO:0000313" key="4">
    <source>
        <dbReference type="Proteomes" id="UP000186303"/>
    </source>
</evidence>
<keyword evidence="1 3" id="KW-0378">Hydrolase</keyword>
<protein>
    <submittedName>
        <fullName evidence="3">Similar to S.cerevisiae protein YSA1 (Nudix hydrolase family member with ADP-ribose pyrophosphatase activity)</fullName>
    </submittedName>
</protein>
<dbReference type="InterPro" id="IPR015797">
    <property type="entry name" value="NUDIX_hydrolase-like_dom_sf"/>
</dbReference>
<evidence type="ECO:0000259" key="2">
    <source>
        <dbReference type="PROSITE" id="PS51462"/>
    </source>
</evidence>
<feature type="domain" description="Nudix hydrolase" evidence="2">
    <location>
        <begin position="80"/>
        <end position="229"/>
    </location>
</feature>
<dbReference type="STRING" id="1230383.A0A1M8AAZ8"/>
<dbReference type="AlphaFoldDB" id="A0A1M8AAZ8"/>
<organism evidence="3 4">
    <name type="scientific">Malassezia sympodialis (strain ATCC 42132)</name>
    <name type="common">Atopic eczema-associated yeast</name>
    <dbReference type="NCBI Taxonomy" id="1230383"/>
    <lineage>
        <taxon>Eukaryota</taxon>
        <taxon>Fungi</taxon>
        <taxon>Dikarya</taxon>
        <taxon>Basidiomycota</taxon>
        <taxon>Ustilaginomycotina</taxon>
        <taxon>Malasseziomycetes</taxon>
        <taxon>Malasseziales</taxon>
        <taxon>Malasseziaceae</taxon>
        <taxon>Malassezia</taxon>
    </lineage>
</organism>
<dbReference type="PANTHER" id="PTHR11839">
    <property type="entry name" value="UDP/ADP-SUGAR PYROPHOSPHATASE"/>
    <property type="match status" value="1"/>
</dbReference>
<dbReference type="CDD" id="cd18888">
    <property type="entry name" value="NUDIX_ADPRase_Nudt5"/>
    <property type="match status" value="1"/>
</dbReference>
<accession>A0A1M8AAZ8</accession>